<evidence type="ECO:0000313" key="9">
    <source>
        <dbReference type="Proteomes" id="UP000317982"/>
    </source>
</evidence>
<dbReference type="InterPro" id="IPR036396">
    <property type="entry name" value="Cyt_P450_sf"/>
</dbReference>
<accession>A0A545AUT7</accession>
<dbReference type="InterPro" id="IPR017972">
    <property type="entry name" value="Cyt_P450_CS"/>
</dbReference>
<dbReference type="GO" id="GO:0005506">
    <property type="term" value="F:iron ion binding"/>
    <property type="evidence" value="ECO:0007669"/>
    <property type="project" value="InterPro"/>
</dbReference>
<evidence type="ECO:0000313" key="8">
    <source>
        <dbReference type="EMBL" id="TQS45073.1"/>
    </source>
</evidence>
<dbReference type="InterPro" id="IPR001128">
    <property type="entry name" value="Cyt_P450"/>
</dbReference>
<dbReference type="EMBL" id="VIRS01000006">
    <property type="protein sequence ID" value="TQS45073.1"/>
    <property type="molecule type" value="Genomic_DNA"/>
</dbReference>
<organism evidence="8 9">
    <name type="scientific">Cryptosporangium phraense</name>
    <dbReference type="NCBI Taxonomy" id="2593070"/>
    <lineage>
        <taxon>Bacteria</taxon>
        <taxon>Bacillati</taxon>
        <taxon>Actinomycetota</taxon>
        <taxon>Actinomycetes</taxon>
        <taxon>Cryptosporangiales</taxon>
        <taxon>Cryptosporangiaceae</taxon>
        <taxon>Cryptosporangium</taxon>
    </lineage>
</organism>
<sequence>MSSDDVVYSEMNLATRPGEHFARYDTLRNAAPAHVGQTDDGEFILASSMEAIRACFQDPATFSSSAVLPDTPNPPYRWIPEMLDPPVHTKWRRLLAPFFAPSAVGRMRPRIHQVIGEILDDVADRGSCDYVADVALRFPNTIFLETMGLPIEDAGQFQVWETSILHQVDATGEAAMRAMTEVVAYFSGLIAERRKHPREDLLSAATTWTIDGEKVSDGDLLAFCLLMFMAGLDTVAAQLSYSTWHLATHPDDRRRLVDDPGLFPVAIEEFLRYYAFVAPGRKATKDTTVGGCPIKAGQMVWLPIASANRDPAAFPDAGRVVIDRSENRHLAFGDGPHRCIGAHLARQELLIGLTEWHRRIPDYRLDPSVPIREHGGEVGLDNLPLRWDVR</sequence>
<dbReference type="GO" id="GO:0016705">
    <property type="term" value="F:oxidoreductase activity, acting on paired donors, with incorporation or reduction of molecular oxygen"/>
    <property type="evidence" value="ECO:0007669"/>
    <property type="project" value="InterPro"/>
</dbReference>
<dbReference type="OrthoDB" id="3599725at2"/>
<keyword evidence="3 7" id="KW-0479">Metal-binding</keyword>
<dbReference type="PANTHER" id="PTHR46696:SF6">
    <property type="entry name" value="P450, PUTATIVE (EUROFUNG)-RELATED"/>
    <property type="match status" value="1"/>
</dbReference>
<keyword evidence="4 7" id="KW-0560">Oxidoreductase</keyword>
<dbReference type="RefSeq" id="WP_142704522.1">
    <property type="nucleotide sequence ID" value="NZ_VIRS01000006.1"/>
</dbReference>
<evidence type="ECO:0000256" key="7">
    <source>
        <dbReference type="RuleBase" id="RU000461"/>
    </source>
</evidence>
<dbReference type="Gene3D" id="1.10.630.10">
    <property type="entry name" value="Cytochrome P450"/>
    <property type="match status" value="1"/>
</dbReference>
<evidence type="ECO:0000256" key="5">
    <source>
        <dbReference type="ARBA" id="ARBA00023004"/>
    </source>
</evidence>
<dbReference type="InterPro" id="IPR002397">
    <property type="entry name" value="Cyt_P450_B"/>
</dbReference>
<protein>
    <submittedName>
        <fullName evidence="8">Cytochrome P450</fullName>
    </submittedName>
</protein>
<keyword evidence="2 7" id="KW-0349">Heme</keyword>
<keyword evidence="6 7" id="KW-0503">Monooxygenase</keyword>
<dbReference type="Proteomes" id="UP000317982">
    <property type="component" value="Unassembled WGS sequence"/>
</dbReference>
<dbReference type="CDD" id="cd11035">
    <property type="entry name" value="P450cam-like"/>
    <property type="match status" value="1"/>
</dbReference>
<dbReference type="InParanoid" id="A0A545AUT7"/>
<dbReference type="FunFam" id="1.10.630.10:FF:000018">
    <property type="entry name" value="Cytochrome P450 monooxygenase"/>
    <property type="match status" value="1"/>
</dbReference>
<proteinExistence type="inferred from homology"/>
<comment type="similarity">
    <text evidence="1 7">Belongs to the cytochrome P450 family.</text>
</comment>
<evidence type="ECO:0000256" key="6">
    <source>
        <dbReference type="ARBA" id="ARBA00023033"/>
    </source>
</evidence>
<keyword evidence="5 7" id="KW-0408">Iron</keyword>
<evidence type="ECO:0000256" key="1">
    <source>
        <dbReference type="ARBA" id="ARBA00010617"/>
    </source>
</evidence>
<gene>
    <name evidence="8" type="ORF">FL583_11280</name>
</gene>
<dbReference type="PROSITE" id="PS00086">
    <property type="entry name" value="CYTOCHROME_P450"/>
    <property type="match status" value="1"/>
</dbReference>
<evidence type="ECO:0000256" key="3">
    <source>
        <dbReference type="ARBA" id="ARBA00022723"/>
    </source>
</evidence>
<evidence type="ECO:0000256" key="2">
    <source>
        <dbReference type="ARBA" id="ARBA00022617"/>
    </source>
</evidence>
<keyword evidence="9" id="KW-1185">Reference proteome</keyword>
<dbReference type="GO" id="GO:0020037">
    <property type="term" value="F:heme binding"/>
    <property type="evidence" value="ECO:0007669"/>
    <property type="project" value="InterPro"/>
</dbReference>
<dbReference type="SUPFAM" id="SSF48264">
    <property type="entry name" value="Cytochrome P450"/>
    <property type="match status" value="1"/>
</dbReference>
<comment type="caution">
    <text evidence="8">The sequence shown here is derived from an EMBL/GenBank/DDBJ whole genome shotgun (WGS) entry which is preliminary data.</text>
</comment>
<dbReference type="GO" id="GO:0004497">
    <property type="term" value="F:monooxygenase activity"/>
    <property type="evidence" value="ECO:0007669"/>
    <property type="project" value="UniProtKB-KW"/>
</dbReference>
<dbReference type="PRINTS" id="PR00359">
    <property type="entry name" value="BP450"/>
</dbReference>
<dbReference type="Pfam" id="PF00067">
    <property type="entry name" value="p450"/>
    <property type="match status" value="2"/>
</dbReference>
<name>A0A545AUT7_9ACTN</name>
<dbReference type="PRINTS" id="PR00385">
    <property type="entry name" value="P450"/>
</dbReference>
<evidence type="ECO:0000256" key="4">
    <source>
        <dbReference type="ARBA" id="ARBA00023002"/>
    </source>
</evidence>
<dbReference type="AlphaFoldDB" id="A0A545AUT7"/>
<dbReference type="PANTHER" id="PTHR46696">
    <property type="entry name" value="P450, PUTATIVE (EUROFUNG)-RELATED"/>
    <property type="match status" value="1"/>
</dbReference>
<dbReference type="FunCoup" id="A0A545AUT7">
    <property type="interactions" value="11"/>
</dbReference>
<reference evidence="8 9" key="1">
    <citation type="submission" date="2019-07" db="EMBL/GenBank/DDBJ databases">
        <title>Cryptosporangium phraense sp. nov., isolated from plant litter.</title>
        <authorList>
            <person name="Suriyachadkun C."/>
        </authorList>
    </citation>
    <scope>NUCLEOTIDE SEQUENCE [LARGE SCALE GENOMIC DNA]</scope>
    <source>
        <strain evidence="8 9">A-T 5661</strain>
    </source>
</reference>